<feature type="domain" description="SET" evidence="1">
    <location>
        <begin position="7"/>
        <end position="302"/>
    </location>
</feature>
<keyword evidence="3" id="KW-1185">Reference proteome</keyword>
<dbReference type="InterPro" id="IPR050869">
    <property type="entry name" value="H3K4_H4K5_MeTrfase"/>
</dbReference>
<accession>A0AAQ3M0I1</accession>
<evidence type="ECO:0000313" key="2">
    <source>
        <dbReference type="EMBL" id="WPG97787.1"/>
    </source>
</evidence>
<dbReference type="Proteomes" id="UP001303373">
    <property type="component" value="Chromosome 1"/>
</dbReference>
<evidence type="ECO:0000313" key="3">
    <source>
        <dbReference type="Proteomes" id="UP001303373"/>
    </source>
</evidence>
<sequence length="337" mass="37486">MSPPESEWFKVQTIPNAGRGVLASKRIPAGTLILNSQPAAAHVIFRQYRKEVCAFCFAYDRGRTLAVRENEVGKVFCSVECQAQWVLDQGDVGVAAWRELQRYVMLKRKFVLDFAGLAPVGAKPGLDVIRATWRDAEARRRAAMEGKGGKRGPKANANQSVDPDILGLFLSGLLYHAKYPDKWRDEVLCLAMDEEPYKSLTDLEAHSNAFAQLASILPAELSTSLNDNVCQVLTQAGSHNAFGIRSGSEDGEEYMGYSLYPAASYFNHSCSPNIVKKRVGREWEFSSARDIEVGEECCITYLGGDEKDLTVDERRTRLSDVWGFKCMCTRCSTEASR</sequence>
<name>A0AAQ3M0I1_9PEZI</name>
<dbReference type="CDD" id="cd20071">
    <property type="entry name" value="SET_SMYD"/>
    <property type="match status" value="1"/>
</dbReference>
<organism evidence="2 3">
    <name type="scientific">Acrodontium crateriforme</name>
    <dbReference type="NCBI Taxonomy" id="150365"/>
    <lineage>
        <taxon>Eukaryota</taxon>
        <taxon>Fungi</taxon>
        <taxon>Dikarya</taxon>
        <taxon>Ascomycota</taxon>
        <taxon>Pezizomycotina</taxon>
        <taxon>Dothideomycetes</taxon>
        <taxon>Dothideomycetidae</taxon>
        <taxon>Mycosphaerellales</taxon>
        <taxon>Teratosphaeriaceae</taxon>
        <taxon>Acrodontium</taxon>
    </lineage>
</organism>
<dbReference type="PANTHER" id="PTHR12197:SF294">
    <property type="entry name" value="POTENTIAL PROTEIN LYSINE METHYLTRANSFERASE SET6"/>
    <property type="match status" value="1"/>
</dbReference>
<gene>
    <name evidence="2" type="ORF">R9X50_00056800</name>
</gene>
<dbReference type="Pfam" id="PF00856">
    <property type="entry name" value="SET"/>
    <property type="match status" value="1"/>
</dbReference>
<dbReference type="InterPro" id="IPR001214">
    <property type="entry name" value="SET_dom"/>
</dbReference>
<proteinExistence type="predicted"/>
<dbReference type="PANTHER" id="PTHR12197">
    <property type="entry name" value="HISTONE-LYSINE N-METHYLTRANSFERASE SMYD"/>
    <property type="match status" value="1"/>
</dbReference>
<dbReference type="GO" id="GO:0005634">
    <property type="term" value="C:nucleus"/>
    <property type="evidence" value="ECO:0007669"/>
    <property type="project" value="TreeGrafter"/>
</dbReference>
<dbReference type="InterPro" id="IPR046341">
    <property type="entry name" value="SET_dom_sf"/>
</dbReference>
<dbReference type="PROSITE" id="PS50280">
    <property type="entry name" value="SET"/>
    <property type="match status" value="1"/>
</dbReference>
<dbReference type="AlphaFoldDB" id="A0AAQ3M0I1"/>
<dbReference type="Gene3D" id="2.170.270.10">
    <property type="entry name" value="SET domain"/>
    <property type="match status" value="1"/>
</dbReference>
<dbReference type="SUPFAM" id="SSF82199">
    <property type="entry name" value="SET domain"/>
    <property type="match status" value="1"/>
</dbReference>
<protein>
    <recommendedName>
        <fullName evidence="1">SET domain-containing protein</fullName>
    </recommendedName>
</protein>
<evidence type="ECO:0000259" key="1">
    <source>
        <dbReference type="PROSITE" id="PS50280"/>
    </source>
</evidence>
<dbReference type="EMBL" id="CP138580">
    <property type="protein sequence ID" value="WPG97787.1"/>
    <property type="molecule type" value="Genomic_DNA"/>
</dbReference>
<reference evidence="2 3" key="1">
    <citation type="submission" date="2023-11" db="EMBL/GenBank/DDBJ databases">
        <title>An acidophilic fungus is an integral part of prey digestion in a carnivorous sundew plant.</title>
        <authorList>
            <person name="Tsai I.J."/>
        </authorList>
    </citation>
    <scope>NUCLEOTIDE SEQUENCE [LARGE SCALE GENOMIC DNA]</scope>
    <source>
        <strain evidence="2">169a</strain>
    </source>
</reference>